<dbReference type="InterPro" id="IPR036568">
    <property type="entry name" value="GGCT-like_sf"/>
</dbReference>
<evidence type="ECO:0000313" key="2">
    <source>
        <dbReference type="Proteomes" id="UP000198417"/>
    </source>
</evidence>
<gene>
    <name evidence="1" type="ORF">SAMN06265370_12815</name>
</gene>
<protein>
    <recommendedName>
        <fullName evidence="3">ChaC-like protein</fullName>
    </recommendedName>
</protein>
<dbReference type="OrthoDB" id="5567366at2"/>
<dbReference type="InterPro" id="IPR013024">
    <property type="entry name" value="GGCT-like"/>
</dbReference>
<proteinExistence type="predicted"/>
<organism evidence="1 2">
    <name type="scientific">Puniceibacterium sediminis</name>
    <dbReference type="NCBI Taxonomy" id="1608407"/>
    <lineage>
        <taxon>Bacteria</taxon>
        <taxon>Pseudomonadati</taxon>
        <taxon>Pseudomonadota</taxon>
        <taxon>Alphaproteobacteria</taxon>
        <taxon>Rhodobacterales</taxon>
        <taxon>Paracoccaceae</taxon>
        <taxon>Puniceibacterium</taxon>
    </lineage>
</organism>
<dbReference type="Gene3D" id="3.10.490.10">
    <property type="entry name" value="Gamma-glutamyl cyclotransferase-like"/>
    <property type="match status" value="1"/>
</dbReference>
<dbReference type="EMBL" id="FZNN01000028">
    <property type="protein sequence ID" value="SNR80633.1"/>
    <property type="molecule type" value="Genomic_DNA"/>
</dbReference>
<dbReference type="CDD" id="cd06661">
    <property type="entry name" value="GGCT_like"/>
    <property type="match status" value="1"/>
</dbReference>
<dbReference type="AlphaFoldDB" id="A0A238ZCZ0"/>
<dbReference type="RefSeq" id="WP_089273492.1">
    <property type="nucleotide sequence ID" value="NZ_FZNN01000028.1"/>
</dbReference>
<evidence type="ECO:0008006" key="3">
    <source>
        <dbReference type="Google" id="ProtNLM"/>
    </source>
</evidence>
<dbReference type="SUPFAM" id="SSF110857">
    <property type="entry name" value="Gamma-glutamyl cyclotransferase-like"/>
    <property type="match status" value="1"/>
</dbReference>
<reference evidence="1 2" key="1">
    <citation type="submission" date="2017-06" db="EMBL/GenBank/DDBJ databases">
        <authorList>
            <person name="Kim H.J."/>
            <person name="Triplett B.A."/>
        </authorList>
    </citation>
    <scope>NUCLEOTIDE SEQUENCE [LARGE SCALE GENOMIC DNA]</scope>
    <source>
        <strain evidence="1 2">DSM 29052</strain>
    </source>
</reference>
<sequence>MSNAYFFGYGSLVNRSTHIYTPAFHARASGWRRAWRCTPDRGPAFLTVIPDPTCEIEGLVAGVPGLDWAALDLRESSYDRLPASHCVTHCRGAEADVAIYSIPEASRQLPDDDHPVLLSYLDVVLQGYLCEFGTDGADRFVTTTTGWEAPILDDRANPRYPRAQELTGTERDYVDRALQSLGCKVLV</sequence>
<evidence type="ECO:0000313" key="1">
    <source>
        <dbReference type="EMBL" id="SNR80633.1"/>
    </source>
</evidence>
<keyword evidence="2" id="KW-1185">Reference proteome</keyword>
<dbReference type="Proteomes" id="UP000198417">
    <property type="component" value="Unassembled WGS sequence"/>
</dbReference>
<accession>A0A238ZCZ0</accession>
<name>A0A238ZCZ0_9RHOB</name>